<dbReference type="OrthoDB" id="6353409at2759"/>
<accession>A0A5B7K8K7</accession>
<name>A0A5B7K8K7_PORTR</name>
<comment type="caution">
    <text evidence="2">The sequence shown here is derived from an EMBL/GenBank/DDBJ whole genome shotgun (WGS) entry which is preliminary data.</text>
</comment>
<dbReference type="AlphaFoldDB" id="A0A5B7K8K7"/>
<organism evidence="2 3">
    <name type="scientific">Portunus trituberculatus</name>
    <name type="common">Swimming crab</name>
    <name type="synonym">Neptunus trituberculatus</name>
    <dbReference type="NCBI Taxonomy" id="210409"/>
    <lineage>
        <taxon>Eukaryota</taxon>
        <taxon>Metazoa</taxon>
        <taxon>Ecdysozoa</taxon>
        <taxon>Arthropoda</taxon>
        <taxon>Crustacea</taxon>
        <taxon>Multicrustacea</taxon>
        <taxon>Malacostraca</taxon>
        <taxon>Eumalacostraca</taxon>
        <taxon>Eucarida</taxon>
        <taxon>Decapoda</taxon>
        <taxon>Pleocyemata</taxon>
        <taxon>Brachyura</taxon>
        <taxon>Eubrachyura</taxon>
        <taxon>Portunoidea</taxon>
        <taxon>Portunidae</taxon>
        <taxon>Portuninae</taxon>
        <taxon>Portunus</taxon>
    </lineage>
</organism>
<reference evidence="2 3" key="1">
    <citation type="submission" date="2019-05" db="EMBL/GenBank/DDBJ databases">
        <title>Another draft genome of Portunus trituberculatus and its Hox gene families provides insights of decapod evolution.</title>
        <authorList>
            <person name="Jeong J.-H."/>
            <person name="Song I."/>
            <person name="Kim S."/>
            <person name="Choi T."/>
            <person name="Kim D."/>
            <person name="Ryu S."/>
            <person name="Kim W."/>
        </authorList>
    </citation>
    <scope>NUCLEOTIDE SEQUENCE [LARGE SCALE GENOMIC DNA]</scope>
    <source>
        <tissue evidence="2">Muscle</tissue>
    </source>
</reference>
<evidence type="ECO:0000313" key="2">
    <source>
        <dbReference type="EMBL" id="MPD06742.1"/>
    </source>
</evidence>
<keyword evidence="3" id="KW-1185">Reference proteome</keyword>
<feature type="region of interest" description="Disordered" evidence="1">
    <location>
        <begin position="1"/>
        <end position="22"/>
    </location>
</feature>
<protein>
    <submittedName>
        <fullName evidence="2">Uncharacterized protein</fullName>
    </submittedName>
</protein>
<proteinExistence type="predicted"/>
<evidence type="ECO:0000256" key="1">
    <source>
        <dbReference type="SAM" id="MobiDB-lite"/>
    </source>
</evidence>
<dbReference type="Proteomes" id="UP000324222">
    <property type="component" value="Unassembled WGS sequence"/>
</dbReference>
<evidence type="ECO:0000313" key="3">
    <source>
        <dbReference type="Proteomes" id="UP000324222"/>
    </source>
</evidence>
<sequence length="64" mass="7289">MKSRRKQKQLQKDDEAEQKNDNTVTALTITHTQGAFMLLHLGHAIAALILAAEIFKWRTTTKVQ</sequence>
<gene>
    <name evidence="2" type="ORF">E2C01_102567</name>
</gene>
<dbReference type="EMBL" id="VSRR010152783">
    <property type="protein sequence ID" value="MPD06742.1"/>
    <property type="molecule type" value="Genomic_DNA"/>
</dbReference>
<feature type="compositionally biased region" description="Basic and acidic residues" evidence="1">
    <location>
        <begin position="10"/>
        <end position="20"/>
    </location>
</feature>